<dbReference type="Proteomes" id="UP000308730">
    <property type="component" value="Unassembled WGS sequence"/>
</dbReference>
<accession>A0A4S4MNH9</accession>
<dbReference type="PANTHER" id="PTHR48097:SF9">
    <property type="entry name" value="L-THREONINE ALDOLASE"/>
    <property type="match status" value="1"/>
</dbReference>
<evidence type="ECO:0000259" key="6">
    <source>
        <dbReference type="Pfam" id="PF01212"/>
    </source>
</evidence>
<dbReference type="InterPro" id="IPR023603">
    <property type="entry name" value="Low_specificity_L-TA-like"/>
</dbReference>
<dbReference type="EMBL" id="SGPM01000251">
    <property type="protein sequence ID" value="THH27439.1"/>
    <property type="molecule type" value="Genomic_DNA"/>
</dbReference>
<dbReference type="InterPro" id="IPR015424">
    <property type="entry name" value="PyrdxlP-dep_Trfase"/>
</dbReference>
<evidence type="ECO:0000313" key="8">
    <source>
        <dbReference type="Proteomes" id="UP000308730"/>
    </source>
</evidence>
<comment type="cofactor">
    <cofactor evidence="1">
        <name>pyridoxal 5'-phosphate</name>
        <dbReference type="ChEBI" id="CHEBI:597326"/>
    </cofactor>
</comment>
<comment type="similarity">
    <text evidence="2">Belongs to the threonine aldolase family.</text>
</comment>
<dbReference type="AlphaFoldDB" id="A0A4S4MNH9"/>
<reference evidence="7 8" key="1">
    <citation type="submission" date="2019-02" db="EMBL/GenBank/DDBJ databases">
        <title>Genome sequencing of the rare red list fungi Antrodiella citrinella (Flaviporus citrinellus).</title>
        <authorList>
            <person name="Buettner E."/>
            <person name="Kellner H."/>
        </authorList>
    </citation>
    <scope>NUCLEOTIDE SEQUENCE [LARGE SCALE GENOMIC DNA]</scope>
    <source>
        <strain evidence="7 8">DSM 108506</strain>
    </source>
</reference>
<keyword evidence="3" id="KW-0663">Pyridoxal phosphate</keyword>
<keyword evidence="8" id="KW-1185">Reference proteome</keyword>
<dbReference type="GO" id="GO:0005829">
    <property type="term" value="C:cytosol"/>
    <property type="evidence" value="ECO:0007669"/>
    <property type="project" value="TreeGrafter"/>
</dbReference>
<dbReference type="Pfam" id="PF01212">
    <property type="entry name" value="Beta_elim_lyase"/>
    <property type="match status" value="1"/>
</dbReference>
<organism evidence="7 8">
    <name type="scientific">Antrodiella citrinella</name>
    <dbReference type="NCBI Taxonomy" id="2447956"/>
    <lineage>
        <taxon>Eukaryota</taxon>
        <taxon>Fungi</taxon>
        <taxon>Dikarya</taxon>
        <taxon>Basidiomycota</taxon>
        <taxon>Agaricomycotina</taxon>
        <taxon>Agaricomycetes</taxon>
        <taxon>Polyporales</taxon>
        <taxon>Steccherinaceae</taxon>
        <taxon>Antrodiella</taxon>
    </lineage>
</organism>
<dbReference type="NCBIfam" id="NF041359">
    <property type="entry name" value="GntG_guanitoxin"/>
    <property type="match status" value="1"/>
</dbReference>
<dbReference type="Gene3D" id="3.90.1150.10">
    <property type="entry name" value="Aspartate Aminotransferase, domain 1"/>
    <property type="match status" value="1"/>
</dbReference>
<name>A0A4S4MNH9_9APHY</name>
<dbReference type="SUPFAM" id="SSF53383">
    <property type="entry name" value="PLP-dependent transferases"/>
    <property type="match status" value="1"/>
</dbReference>
<evidence type="ECO:0000256" key="2">
    <source>
        <dbReference type="ARBA" id="ARBA00006966"/>
    </source>
</evidence>
<evidence type="ECO:0000256" key="1">
    <source>
        <dbReference type="ARBA" id="ARBA00001933"/>
    </source>
</evidence>
<dbReference type="InterPro" id="IPR001597">
    <property type="entry name" value="ArAA_b-elim_lyase/Thr_aldolase"/>
</dbReference>
<sequence length="465" mass="51242">MMLCVVNNCGWAVFDFGTYKNEYTNIWLRSSEVLPEASAHDSPFLRLESHTGMRRIQFSFYIHYRIINMSLSQLDDVRIAIAEQVKFEVLTHTQELDNEKARHQITRSFISDTLTVPSKEMYLYASMASLGDDVYYEPSAVALEAHMAKLTGKEAALFLPSGTMSNQIALRTHLKQPPYAILCDNRAHIYRYEAGGTAFHSGASTIAVSPTNGHHLTLADVQANIVLDDNVAIAPVQVIALENTLNGTIMPQEDAVAISDYAHSKGVKMHLDGARIWHVAMETGISMSELCKPFDSASMCFSKGLGAPIGSCLVGTKDFIKRARWFRKLFGGGMRQTSILTASAAFALTHNFPRLEYVHGLTRKLANGMKELGVNIITAETCMVFFDPSSIGVTHAELAQRAGALADPILISGNPRLVLHIQTSEEVVTDLLALIRTMAEEEKAAGYVSPAQTDEHRNGKGNIYR</sequence>
<dbReference type="FunFam" id="3.40.640.10:FF:000030">
    <property type="entry name" value="Low-specificity L-threonine aldolase"/>
    <property type="match status" value="1"/>
</dbReference>
<feature type="domain" description="Aromatic amino acid beta-eliminating lyase/threonine aldolase" evidence="6">
    <location>
        <begin position="109"/>
        <end position="381"/>
    </location>
</feature>
<dbReference type="Gene3D" id="3.40.640.10">
    <property type="entry name" value="Type I PLP-dependent aspartate aminotransferase-like (Major domain)"/>
    <property type="match status" value="1"/>
</dbReference>
<dbReference type="OrthoDB" id="10261951at2759"/>
<keyword evidence="4" id="KW-0456">Lyase</keyword>
<dbReference type="GO" id="GO:0006545">
    <property type="term" value="P:glycine biosynthetic process"/>
    <property type="evidence" value="ECO:0007669"/>
    <property type="project" value="TreeGrafter"/>
</dbReference>
<comment type="caution">
    <text evidence="7">The sequence shown here is derived from an EMBL/GenBank/DDBJ whole genome shotgun (WGS) entry which is preliminary data.</text>
</comment>
<evidence type="ECO:0000256" key="4">
    <source>
        <dbReference type="ARBA" id="ARBA00023239"/>
    </source>
</evidence>
<evidence type="ECO:0000256" key="5">
    <source>
        <dbReference type="SAM" id="MobiDB-lite"/>
    </source>
</evidence>
<dbReference type="InterPro" id="IPR015421">
    <property type="entry name" value="PyrdxlP-dep_Trfase_major"/>
</dbReference>
<evidence type="ECO:0000256" key="3">
    <source>
        <dbReference type="ARBA" id="ARBA00022898"/>
    </source>
</evidence>
<dbReference type="GO" id="GO:0006567">
    <property type="term" value="P:L-threonine catabolic process"/>
    <property type="evidence" value="ECO:0007669"/>
    <property type="project" value="TreeGrafter"/>
</dbReference>
<evidence type="ECO:0000313" key="7">
    <source>
        <dbReference type="EMBL" id="THH27439.1"/>
    </source>
</evidence>
<dbReference type="InterPro" id="IPR015422">
    <property type="entry name" value="PyrdxlP-dep_Trfase_small"/>
</dbReference>
<gene>
    <name evidence="7" type="ORF">EUX98_g6749</name>
</gene>
<feature type="region of interest" description="Disordered" evidence="5">
    <location>
        <begin position="446"/>
        <end position="465"/>
    </location>
</feature>
<proteinExistence type="inferred from homology"/>
<protein>
    <recommendedName>
        <fullName evidence="6">Aromatic amino acid beta-eliminating lyase/threonine aldolase domain-containing protein</fullName>
    </recommendedName>
</protein>
<dbReference type="GO" id="GO:0008732">
    <property type="term" value="F:L-allo-threonine aldolase activity"/>
    <property type="evidence" value="ECO:0007669"/>
    <property type="project" value="TreeGrafter"/>
</dbReference>
<dbReference type="PANTHER" id="PTHR48097">
    <property type="entry name" value="L-THREONINE ALDOLASE-RELATED"/>
    <property type="match status" value="1"/>
</dbReference>